<keyword evidence="2" id="KW-1185">Reference proteome</keyword>
<gene>
    <name evidence="1" type="ORF">D3875_03525</name>
</gene>
<dbReference type="AlphaFoldDB" id="A0A418VET2"/>
<evidence type="ECO:0000313" key="1">
    <source>
        <dbReference type="EMBL" id="RJF74624.1"/>
    </source>
</evidence>
<accession>A0A418VET2</accession>
<evidence type="ECO:0000313" key="2">
    <source>
        <dbReference type="Proteomes" id="UP000286287"/>
    </source>
</evidence>
<reference evidence="1 2" key="1">
    <citation type="submission" date="2018-09" db="EMBL/GenBank/DDBJ databases">
        <authorList>
            <person name="Zhu H."/>
        </authorList>
    </citation>
    <scope>NUCLEOTIDE SEQUENCE [LARGE SCALE GENOMIC DNA]</scope>
    <source>
        <strain evidence="1 2">K2S05-167</strain>
    </source>
</reference>
<dbReference type="EMBL" id="QYUJ01000009">
    <property type="protein sequence ID" value="RJF74624.1"/>
    <property type="molecule type" value="Genomic_DNA"/>
</dbReference>
<protein>
    <submittedName>
        <fullName evidence="1">Uncharacterized protein</fullName>
    </submittedName>
</protein>
<name>A0A418VET2_9DEIO</name>
<comment type="caution">
    <text evidence="1">The sequence shown here is derived from an EMBL/GenBank/DDBJ whole genome shotgun (WGS) entry which is preliminary data.</text>
</comment>
<sequence length="164" mass="18574">MPLWERVFTQIWHQGTLYPATYVALPVWCEVVIKSPDRNHAPLLERIGLIEQSRGRQEKELALVVGQDMVRAYEAALQRLLPVLPEQIKRQEDATPGGLSTIRNLLGLQAFALGKRWAGMLLSRQVEPWIDLESGEPSVALIDAAMMLERDDLPEAIRAGRRKQ</sequence>
<dbReference type="Proteomes" id="UP000286287">
    <property type="component" value="Unassembled WGS sequence"/>
</dbReference>
<proteinExistence type="predicted"/>
<organism evidence="1 2">
    <name type="scientific">Deinococcus cavernae</name>
    <dbReference type="NCBI Taxonomy" id="2320857"/>
    <lineage>
        <taxon>Bacteria</taxon>
        <taxon>Thermotogati</taxon>
        <taxon>Deinococcota</taxon>
        <taxon>Deinococci</taxon>
        <taxon>Deinococcales</taxon>
        <taxon>Deinococcaceae</taxon>
        <taxon>Deinococcus</taxon>
    </lineage>
</organism>